<dbReference type="AlphaFoldDB" id="A0A2M7TF77"/>
<protein>
    <submittedName>
        <fullName evidence="1">Uncharacterized protein</fullName>
    </submittedName>
</protein>
<reference evidence="2" key="1">
    <citation type="submission" date="2017-09" db="EMBL/GenBank/DDBJ databases">
        <title>Depth-based differentiation of microbial function through sediment-hosted aquifers and enrichment of novel symbionts in the deep terrestrial subsurface.</title>
        <authorList>
            <person name="Probst A.J."/>
            <person name="Ladd B."/>
            <person name="Jarett J.K."/>
            <person name="Geller-Mcgrath D.E."/>
            <person name="Sieber C.M.K."/>
            <person name="Emerson J.B."/>
            <person name="Anantharaman K."/>
            <person name="Thomas B.C."/>
            <person name="Malmstrom R."/>
            <person name="Stieglmeier M."/>
            <person name="Klingl A."/>
            <person name="Woyke T."/>
            <person name="Ryan C.M."/>
            <person name="Banfield J.F."/>
        </authorList>
    </citation>
    <scope>NUCLEOTIDE SEQUENCE [LARGE SCALE GENOMIC DNA]</scope>
</reference>
<organism evidence="1 2">
    <name type="scientific">candidate division WWE3 bacterium CG_4_10_14_0_2_um_filter_41_14</name>
    <dbReference type="NCBI Taxonomy" id="1975072"/>
    <lineage>
        <taxon>Bacteria</taxon>
        <taxon>Katanobacteria</taxon>
    </lineage>
</organism>
<dbReference type="Proteomes" id="UP000228920">
    <property type="component" value="Unassembled WGS sequence"/>
</dbReference>
<gene>
    <name evidence="1" type="ORF">COY32_06350</name>
</gene>
<proteinExistence type="predicted"/>
<evidence type="ECO:0000313" key="2">
    <source>
        <dbReference type="Proteomes" id="UP000228920"/>
    </source>
</evidence>
<accession>A0A2M7TF77</accession>
<name>A0A2M7TF77_UNCKA</name>
<evidence type="ECO:0000313" key="1">
    <source>
        <dbReference type="EMBL" id="PIZ44459.1"/>
    </source>
</evidence>
<sequence>MFEKIVFHITSGKTDGLSINGDKKTVAAAAQYRSTNTPNDPFIKVLFTDSSGLILLLHDEQIYYSQKKIGHLRHISNSAIGSAGYVEYEDRKFLLANKGDYQFVENVLIGSPNDIEGECRFSDYISRDNKHILSLAVNSYTGKRDDVYATLIDESAVVVKK</sequence>
<comment type="caution">
    <text evidence="1">The sequence shown here is derived from an EMBL/GenBank/DDBJ whole genome shotgun (WGS) entry which is preliminary data.</text>
</comment>
<dbReference type="EMBL" id="PFNL01000178">
    <property type="protein sequence ID" value="PIZ44459.1"/>
    <property type="molecule type" value="Genomic_DNA"/>
</dbReference>